<dbReference type="EMBL" id="AJYA01000072">
    <property type="protein sequence ID" value="EIM72917.1"/>
    <property type="molecule type" value="Genomic_DNA"/>
</dbReference>
<dbReference type="AlphaFoldDB" id="I5BTL5"/>
<dbReference type="PATRIC" id="fig|1189621.3.peg.3962"/>
<keyword evidence="2" id="KW-1185">Reference proteome</keyword>
<evidence type="ECO:0000313" key="2">
    <source>
        <dbReference type="Proteomes" id="UP000005551"/>
    </source>
</evidence>
<organism evidence="1 2">
    <name type="scientific">Nitritalea halalkaliphila LW7</name>
    <dbReference type="NCBI Taxonomy" id="1189621"/>
    <lineage>
        <taxon>Bacteria</taxon>
        <taxon>Pseudomonadati</taxon>
        <taxon>Bacteroidota</taxon>
        <taxon>Cytophagia</taxon>
        <taxon>Cytophagales</taxon>
        <taxon>Cyclobacteriaceae</taxon>
        <taxon>Nitritalea</taxon>
    </lineage>
</organism>
<name>I5BTL5_9BACT</name>
<accession>I5BTL5</accession>
<protein>
    <submittedName>
        <fullName evidence="1">Uncharacterized protein</fullName>
    </submittedName>
</protein>
<sequence>MQLKIEKWIVEQKLSAKITPLFDEAIKSYKASAYKASLLFSYLGFMTILKERIIKSQLPPGFPQKLWDKLKTDVQNTEVWDKKVFDSTQRIDPSKIYPISDTLRREVVYWKDRRNDCAHFKHEKIDYHHVESFWSFLETNLSKFTVNGGKASLLRKFKDHFDFTITPPDKEINSLIIEVESAVDVSELKLFFSDIESELDDILDHYHFKVYNEILGYYKNQIADELIEYIKYDDARLLDFIRKYPDKILCLNLDEVFIRDLWYTKLFSNTFDDFKVYTSLLQNNLIRPQDIEEANQKIVRRLTTQTPDTYSKTVLECNGFYDKLKDKIFPESGIPTYAAANQITQQIIHYIENFDLDESIVTAICKTFNRPYIPNVLQDKLRTYFRNRPGKKQEFNNVVNGISDLKIPDSLDFIRIEESRD</sequence>
<gene>
    <name evidence="1" type="ORF">A3SI_19066</name>
</gene>
<dbReference type="Proteomes" id="UP000005551">
    <property type="component" value="Unassembled WGS sequence"/>
</dbReference>
<proteinExistence type="predicted"/>
<reference evidence="1 2" key="1">
    <citation type="submission" date="2012-05" db="EMBL/GenBank/DDBJ databases">
        <title>Genome sequence of Nitritalea halalkaliphila LW7.</title>
        <authorList>
            <person name="Jangir P.K."/>
            <person name="Singh A."/>
            <person name="Shivaji S."/>
            <person name="Sharma R."/>
        </authorList>
    </citation>
    <scope>NUCLEOTIDE SEQUENCE [LARGE SCALE GENOMIC DNA]</scope>
    <source>
        <strain evidence="1 2">LW7</strain>
    </source>
</reference>
<evidence type="ECO:0000313" key="1">
    <source>
        <dbReference type="EMBL" id="EIM72917.1"/>
    </source>
</evidence>
<dbReference type="OrthoDB" id="789080at2"/>
<dbReference type="RefSeq" id="WP_009057401.1">
    <property type="nucleotide sequence ID" value="NZ_AJYA01000072.1"/>
</dbReference>
<comment type="caution">
    <text evidence="1">The sequence shown here is derived from an EMBL/GenBank/DDBJ whole genome shotgun (WGS) entry which is preliminary data.</text>
</comment>